<dbReference type="GO" id="GO:0006261">
    <property type="term" value="P:DNA-templated DNA replication"/>
    <property type="evidence" value="ECO:0007669"/>
    <property type="project" value="InterPro"/>
</dbReference>
<dbReference type="Pfam" id="PF00476">
    <property type="entry name" value="DNA_pol_A"/>
    <property type="match status" value="1"/>
</dbReference>
<feature type="region of interest" description="Disordered" evidence="3">
    <location>
        <begin position="1"/>
        <end position="43"/>
    </location>
</feature>
<feature type="compositionally biased region" description="Acidic residues" evidence="3">
    <location>
        <begin position="1"/>
        <end position="12"/>
    </location>
</feature>
<protein>
    <recommendedName>
        <fullName evidence="2">DNA polymerase I</fullName>
    </recommendedName>
</protein>
<dbReference type="GO" id="GO:0003887">
    <property type="term" value="F:DNA-directed DNA polymerase activity"/>
    <property type="evidence" value="ECO:0007669"/>
    <property type="project" value="InterPro"/>
</dbReference>
<proteinExistence type="inferred from homology"/>
<dbReference type="Gene3D" id="1.10.150.20">
    <property type="entry name" value="5' to 3' exonuclease, C-terminal subdomain"/>
    <property type="match status" value="1"/>
</dbReference>
<sequence length="765" mass="88178">MSEEQTELDFSEFETNTAEKEETAKKKAKEATQKKKASNKSPDELWEEIFSRKNSTNDIEKLRKVYRAWKNGEVEPNAKLSKTEALRMYSRLMEKHREEHLKKLVEETPDNYYLIVTEESLQWVCDVWEEEKISGLDIETDGLDIVHGDNQLVGLSISFPKNDVHVYIPTRHVDDDGNILKEQLSTAFVMQKIKRFLQDRQYLKVLHNAKFDAHGFSMEGVRLVGILMDTMLAMWVLNENEPSFKLKDLANKYAKHLGVKSENDTFKDLFGKATFDTIPLDVALVYAAKDTELTVKLYFFIEKQLKREHLQNVRQLYYDIENPLLEACIDMEENGFLLNHEKVTETQKELKADEISIKNRLVNVLGDINFNSPQQLQKALYDDLGIPDFSKKRSTDKKVLKKLAESYEVADLLLEYRKISKLLSSFIDKLPVLVKSTGRVYGQFKQNGTDTGRFSSSEPNLQQLPPKARIIFRAPDGRIIVGADFSQIEPRVLAHITGDLELQRPYREGYDLYSTLASYTFGLSYEECGDGVKDDKGREPRKMMKTGLLAVMYGTTMYTLATQLEISVEEAETFIEDFYKAYPTVRKWIESIHEEVAANEYVETMYGRKRRFPEHSKDVKELKALRKEAKERMNGKEVPDNIWEVGKALPYKFKRKIHDANKKVSRVQRQAVNAIIQGSAADIMKIAMIRLNDLVKEREDWLLLGTVHDEALTEVSASITKEETEEMEHAMTGAAELDVPLKVDVAFMHEWGVEISKDEWFSSTA</sequence>
<evidence type="ECO:0000313" key="6">
    <source>
        <dbReference type="EMBL" id="GEK57142.1"/>
    </source>
</evidence>
<dbReference type="InterPro" id="IPR043502">
    <property type="entry name" value="DNA/RNA_pol_sf"/>
</dbReference>
<dbReference type="RefSeq" id="WP_094907769.1">
    <property type="nucleotide sequence ID" value="NZ_BJUN01000001.1"/>
</dbReference>
<feature type="domain" description="DNA-directed DNA polymerase family A palm" evidence="5">
    <location>
        <begin position="467"/>
        <end position="719"/>
    </location>
</feature>
<dbReference type="InterPro" id="IPR012337">
    <property type="entry name" value="RNaseH-like_sf"/>
</dbReference>
<feature type="domain" description="3'-5' exonuclease" evidence="4">
    <location>
        <begin position="112"/>
        <end position="306"/>
    </location>
</feature>
<gene>
    <name evidence="6" type="ORF">MHA01_00470</name>
</gene>
<evidence type="ECO:0000256" key="2">
    <source>
        <dbReference type="ARBA" id="ARBA00020311"/>
    </source>
</evidence>
<dbReference type="GO" id="GO:0006302">
    <property type="term" value="P:double-strand break repair"/>
    <property type="evidence" value="ECO:0007669"/>
    <property type="project" value="TreeGrafter"/>
</dbReference>
<dbReference type="EMBL" id="BJUN01000001">
    <property type="protein sequence ID" value="GEK57142.1"/>
    <property type="molecule type" value="Genomic_DNA"/>
</dbReference>
<comment type="caution">
    <text evidence="6">The sequence shown here is derived from an EMBL/GenBank/DDBJ whole genome shotgun (WGS) entry which is preliminary data.</text>
</comment>
<dbReference type="CDD" id="cd06139">
    <property type="entry name" value="DNA_polA_I_Ecoli_like_exo"/>
    <property type="match status" value="1"/>
</dbReference>
<accession>A0A510Y1E8</accession>
<comment type="similarity">
    <text evidence="1">Belongs to the DNA polymerase type-A family.</text>
</comment>
<dbReference type="Gene3D" id="3.30.70.370">
    <property type="match status" value="1"/>
</dbReference>
<dbReference type="GO" id="GO:0008408">
    <property type="term" value="F:3'-5' exonuclease activity"/>
    <property type="evidence" value="ECO:0007669"/>
    <property type="project" value="InterPro"/>
</dbReference>
<evidence type="ECO:0000313" key="7">
    <source>
        <dbReference type="Proteomes" id="UP000321051"/>
    </source>
</evidence>
<dbReference type="AlphaFoldDB" id="A0A510Y1E8"/>
<dbReference type="Proteomes" id="UP000321051">
    <property type="component" value="Unassembled WGS sequence"/>
</dbReference>
<dbReference type="InterPro" id="IPR002562">
    <property type="entry name" value="3'-5'_exonuclease_dom"/>
</dbReference>
<dbReference type="PRINTS" id="PR00868">
    <property type="entry name" value="DNAPOLI"/>
</dbReference>
<evidence type="ECO:0000256" key="1">
    <source>
        <dbReference type="ARBA" id="ARBA00007705"/>
    </source>
</evidence>
<evidence type="ECO:0000259" key="4">
    <source>
        <dbReference type="SMART" id="SM00474"/>
    </source>
</evidence>
<reference evidence="6 7" key="1">
    <citation type="submission" date="2019-07" db="EMBL/GenBank/DDBJ databases">
        <title>Whole genome shotgun sequence of Marinococcus halophilus NBRC 102359.</title>
        <authorList>
            <person name="Hosoyama A."/>
            <person name="Uohara A."/>
            <person name="Ohji S."/>
            <person name="Ichikawa N."/>
        </authorList>
    </citation>
    <scope>NUCLEOTIDE SEQUENCE [LARGE SCALE GENOMIC DNA]</scope>
    <source>
        <strain evidence="6 7">NBRC 102359</strain>
    </source>
</reference>
<dbReference type="PANTHER" id="PTHR10133">
    <property type="entry name" value="DNA POLYMERASE I"/>
    <property type="match status" value="1"/>
</dbReference>
<evidence type="ECO:0000256" key="3">
    <source>
        <dbReference type="SAM" id="MobiDB-lite"/>
    </source>
</evidence>
<feature type="compositionally biased region" description="Basic and acidic residues" evidence="3">
    <location>
        <begin position="17"/>
        <end position="33"/>
    </location>
</feature>
<dbReference type="Gene3D" id="3.30.420.10">
    <property type="entry name" value="Ribonuclease H-like superfamily/Ribonuclease H"/>
    <property type="match status" value="1"/>
</dbReference>
<dbReference type="SUPFAM" id="SSF53098">
    <property type="entry name" value="Ribonuclease H-like"/>
    <property type="match status" value="1"/>
</dbReference>
<dbReference type="OrthoDB" id="4053at2"/>
<dbReference type="InterPro" id="IPR036397">
    <property type="entry name" value="RNaseH_sf"/>
</dbReference>
<dbReference type="SUPFAM" id="SSF56672">
    <property type="entry name" value="DNA/RNA polymerases"/>
    <property type="match status" value="1"/>
</dbReference>
<dbReference type="InterPro" id="IPR001098">
    <property type="entry name" value="DNA-dir_DNA_pol_A_palm_dom"/>
</dbReference>
<dbReference type="Pfam" id="PF01612">
    <property type="entry name" value="DNA_pol_A_exo1"/>
    <property type="match status" value="1"/>
</dbReference>
<name>A0A510Y1E8_MARHA</name>
<organism evidence="6 7">
    <name type="scientific">Marinococcus halophilus</name>
    <dbReference type="NCBI Taxonomy" id="1371"/>
    <lineage>
        <taxon>Bacteria</taxon>
        <taxon>Bacillati</taxon>
        <taxon>Bacillota</taxon>
        <taxon>Bacilli</taxon>
        <taxon>Bacillales</taxon>
        <taxon>Bacillaceae</taxon>
        <taxon>Marinococcus</taxon>
    </lineage>
</organism>
<dbReference type="Gene3D" id="1.20.1060.10">
    <property type="entry name" value="Taq DNA Polymerase, Chain T, domain 4"/>
    <property type="match status" value="1"/>
</dbReference>
<keyword evidence="7" id="KW-1185">Reference proteome</keyword>
<dbReference type="SMART" id="SM00482">
    <property type="entry name" value="POLAc"/>
    <property type="match status" value="1"/>
</dbReference>
<dbReference type="PANTHER" id="PTHR10133:SF62">
    <property type="entry name" value="DNA POLYMERASE THETA"/>
    <property type="match status" value="1"/>
</dbReference>
<dbReference type="SMART" id="SM00474">
    <property type="entry name" value="35EXOc"/>
    <property type="match status" value="1"/>
</dbReference>
<evidence type="ECO:0000259" key="5">
    <source>
        <dbReference type="SMART" id="SM00482"/>
    </source>
</evidence>
<dbReference type="GO" id="GO:0003677">
    <property type="term" value="F:DNA binding"/>
    <property type="evidence" value="ECO:0007669"/>
    <property type="project" value="InterPro"/>
</dbReference>
<dbReference type="InterPro" id="IPR002298">
    <property type="entry name" value="DNA_polymerase_A"/>
</dbReference>